<sequence length="246" mass="28269">MEEDSEMVQSLADELESANQEFTEDADVNPTAELLRVKAIERQRITERRKLLLTGQEPRENEFNEQRSNAGNNRGGIPRTPLTATSKTMDYLSSGQRAIKKGEKFEDFLRQFNLKYPETTWRDNERRDILVGLLEGEARMHYNTLSKEIQNGSLQTLVEALKVRLKVDGPEKQARAMRKLRSLKKKSNQSDLEFCLELEVLSVKAHPKADETALAFIRAEILQEQLSQWPETIQLLEILGTRQQGL</sequence>
<name>A0A7I4Z4V9_HAECO</name>
<dbReference type="OrthoDB" id="5868821at2759"/>
<feature type="region of interest" description="Disordered" evidence="1">
    <location>
        <begin position="1"/>
        <end position="27"/>
    </location>
</feature>
<evidence type="ECO:0000313" key="3">
    <source>
        <dbReference type="WBParaSite" id="HCON_00182620-00001"/>
    </source>
</evidence>
<dbReference type="AlphaFoldDB" id="A0A7I4Z4V9"/>
<feature type="region of interest" description="Disordered" evidence="1">
    <location>
        <begin position="55"/>
        <end position="83"/>
    </location>
</feature>
<evidence type="ECO:0000313" key="2">
    <source>
        <dbReference type="Proteomes" id="UP000025227"/>
    </source>
</evidence>
<dbReference type="WBParaSite" id="HCON_00182620-00001">
    <property type="protein sequence ID" value="HCON_00182620-00001"/>
    <property type="gene ID" value="HCON_00182620"/>
</dbReference>
<organism evidence="2 3">
    <name type="scientific">Haemonchus contortus</name>
    <name type="common">Barber pole worm</name>
    <dbReference type="NCBI Taxonomy" id="6289"/>
    <lineage>
        <taxon>Eukaryota</taxon>
        <taxon>Metazoa</taxon>
        <taxon>Ecdysozoa</taxon>
        <taxon>Nematoda</taxon>
        <taxon>Chromadorea</taxon>
        <taxon>Rhabditida</taxon>
        <taxon>Rhabditina</taxon>
        <taxon>Rhabditomorpha</taxon>
        <taxon>Strongyloidea</taxon>
        <taxon>Trichostrongylidae</taxon>
        <taxon>Haemonchus</taxon>
    </lineage>
</organism>
<keyword evidence="2" id="KW-1185">Reference proteome</keyword>
<accession>A0A7I4Z4V9</accession>
<reference evidence="3" key="1">
    <citation type="submission" date="2020-12" db="UniProtKB">
        <authorList>
            <consortium name="WormBaseParasite"/>
        </authorList>
    </citation>
    <scope>IDENTIFICATION</scope>
    <source>
        <strain evidence="3">MHco3</strain>
    </source>
</reference>
<protein>
    <submittedName>
        <fullName evidence="3">Uncharacterized protein</fullName>
    </submittedName>
</protein>
<proteinExistence type="predicted"/>
<evidence type="ECO:0000256" key="1">
    <source>
        <dbReference type="SAM" id="MobiDB-lite"/>
    </source>
</evidence>
<dbReference type="Proteomes" id="UP000025227">
    <property type="component" value="Unplaced"/>
</dbReference>